<accession>A0A4U1J0K3</accession>
<evidence type="ECO:0000259" key="3">
    <source>
        <dbReference type="PROSITE" id="PS50011"/>
    </source>
</evidence>
<dbReference type="InterPro" id="IPR041664">
    <property type="entry name" value="AAA_16"/>
</dbReference>
<dbReference type="Proteomes" id="UP000309215">
    <property type="component" value="Unassembled WGS sequence"/>
</dbReference>
<keyword evidence="4" id="KW-0808">Transferase</keyword>
<dbReference type="PANTHER" id="PTHR16305">
    <property type="entry name" value="TESTICULAR SOLUBLE ADENYLYL CYCLASE"/>
    <property type="match status" value="1"/>
</dbReference>
<evidence type="ECO:0000313" key="4">
    <source>
        <dbReference type="EMBL" id="TKD00067.1"/>
    </source>
</evidence>
<keyword evidence="4" id="KW-0418">Kinase</keyword>
<keyword evidence="2" id="KW-0067">ATP-binding</keyword>
<dbReference type="SUPFAM" id="SSF52540">
    <property type="entry name" value="P-loop containing nucleoside triphosphate hydrolases"/>
    <property type="match status" value="1"/>
</dbReference>
<comment type="caution">
    <text evidence="4">The sequence shown here is derived from an EMBL/GenBank/DDBJ whole genome shotgun (WGS) entry which is preliminary data.</text>
</comment>
<evidence type="ECO:0000313" key="5">
    <source>
        <dbReference type="Proteomes" id="UP000309215"/>
    </source>
</evidence>
<name>A0A4U1J0K3_9BACT</name>
<dbReference type="PROSITE" id="PS00108">
    <property type="entry name" value="PROTEIN_KINASE_ST"/>
    <property type="match status" value="1"/>
</dbReference>
<keyword evidence="1" id="KW-0547">Nucleotide-binding</keyword>
<sequence>MRLFVGDIVDDRFEIERVAGAGGMATVYRALDRHTGLRVALKRVDDEDTERARRFDHEAQSLAELRHPHVVRYVAHGSMAAGGRWLAMEWLEGEDLAARLTRGRLSIEDTITLGARVARALEAAHRREVIHRDIKPSNLLLIGSSVEEVRLIDFGIAQTLSTSRRVTESGTTIGTPGYMAPEQARGETPRVDGRADLFSLGAVLFECVTGRPAFEGTHVMALLARLLFEEVPRLRDLRPEAPRALDELVASLLAKDPDGRPRDAGVVARALESMDVGRGSMRPPPGRADLGHTERRLFSIVAVLPHAPEAAGPHAETEAPTNVRVTAIEQAVRPFGAHASALANGALFVTLSGEGSASDLAIRAARAALALRPLLPPSAIALVTGLGEADGKAPIGEIAERAVVLLKDGARHARGSVLMDEVTAALLDGRFAVALTSGDFVLEGEREAPAEARTLLGRASPYVGRDRELRMVEELVHASFDEREARAVLVVGAAGMGKSRLRREVEARIAAAWPDAVIEIGRGDLLGQGSPFSVIAAALQHTARITAGEPFAVRRQKLEDTFGKHLPPERQWHVLEFLGEMVGIPYPDDQSPKLRAARQSAALMADRIREVYVDLLAAELSARPRLLVLEDLQWGDVASIKLVDAALRALPHRPFVVLALGRPEVRQLFPHLWEQHDAQEIRLGALSVRAAAELVRHYVGDRISAEEIDRVVARAGGNAFYLEELVRAVAEGRGGEVPATALGLVESRLAALVPEERRLLRVASVFGEVFWADALAAVADEPVSSVTTMLACLEARELAFRRKTSRFSGRDEYAFRHSLLQEGSYATLTERDRALAHARAGAWLLAAGEKDPKVLAEHFGRAGDASRAIGYYVRAAEHSLAAGDNEAAVSLADAALGLGAAGADAAVLRAIQTDAWTWSCQYVRAHEAAQVALFLAKPGSLSHARALGGVISNGLMLRRFDVLGEAMAALLRVEPEPEAIPALAWAFTMAMNTELLRGQHASAERYLRRMEHLSMGRAAEDPSVMAWLAHAQGCWARHIEQDLWDALELHRLSARGFREAGDQRYGPHAEVHVGSLLLALGAFEEASALVERALAASPPGSQAVLLGRCVLAWIALDRGAVAEGIRLCEAVAKEADALDEGLLGLYARLAILEARVAGGDLDGVEPALVELEPAVKGMPLVALGHTTVRAAARLSAGRPEEARSLCEEALAQGEALGVVDHRLRVALGLVLVQALDALGEHGKVRTTLLHLKQAAEAQAEKIADPALRESYLGRVPVHVRLAALLKSTGTGI</sequence>
<dbReference type="CDD" id="cd14014">
    <property type="entry name" value="STKc_PknB_like"/>
    <property type="match status" value="1"/>
</dbReference>
<dbReference type="Gene3D" id="3.30.200.20">
    <property type="entry name" value="Phosphorylase Kinase, domain 1"/>
    <property type="match status" value="1"/>
</dbReference>
<keyword evidence="5" id="KW-1185">Reference proteome</keyword>
<evidence type="ECO:0000256" key="2">
    <source>
        <dbReference type="ARBA" id="ARBA00022840"/>
    </source>
</evidence>
<dbReference type="Gene3D" id="1.25.40.10">
    <property type="entry name" value="Tetratricopeptide repeat domain"/>
    <property type="match status" value="1"/>
</dbReference>
<dbReference type="InterPro" id="IPR011009">
    <property type="entry name" value="Kinase-like_dom_sf"/>
</dbReference>
<dbReference type="SUPFAM" id="SSF56112">
    <property type="entry name" value="Protein kinase-like (PK-like)"/>
    <property type="match status" value="1"/>
</dbReference>
<dbReference type="InterPro" id="IPR000719">
    <property type="entry name" value="Prot_kinase_dom"/>
</dbReference>
<dbReference type="EMBL" id="SSMQ01000050">
    <property type="protein sequence ID" value="TKD00067.1"/>
    <property type="molecule type" value="Genomic_DNA"/>
</dbReference>
<dbReference type="InterPro" id="IPR008271">
    <property type="entry name" value="Ser/Thr_kinase_AS"/>
</dbReference>
<gene>
    <name evidence="4" type="ORF">E8A74_35530</name>
</gene>
<dbReference type="InterPro" id="IPR027417">
    <property type="entry name" value="P-loop_NTPase"/>
</dbReference>
<evidence type="ECO:0000256" key="1">
    <source>
        <dbReference type="ARBA" id="ARBA00022741"/>
    </source>
</evidence>
<proteinExistence type="predicted"/>
<dbReference type="GO" id="GO:0005524">
    <property type="term" value="F:ATP binding"/>
    <property type="evidence" value="ECO:0007669"/>
    <property type="project" value="UniProtKB-KW"/>
</dbReference>
<organism evidence="4 5">
    <name type="scientific">Polyangium fumosum</name>
    <dbReference type="NCBI Taxonomy" id="889272"/>
    <lineage>
        <taxon>Bacteria</taxon>
        <taxon>Pseudomonadati</taxon>
        <taxon>Myxococcota</taxon>
        <taxon>Polyangia</taxon>
        <taxon>Polyangiales</taxon>
        <taxon>Polyangiaceae</taxon>
        <taxon>Polyangium</taxon>
    </lineage>
</organism>
<dbReference type="PROSITE" id="PS50011">
    <property type="entry name" value="PROTEIN_KINASE_DOM"/>
    <property type="match status" value="1"/>
</dbReference>
<feature type="domain" description="Protein kinase" evidence="3">
    <location>
        <begin position="13"/>
        <end position="274"/>
    </location>
</feature>
<dbReference type="Pfam" id="PF13191">
    <property type="entry name" value="AAA_16"/>
    <property type="match status" value="1"/>
</dbReference>
<reference evidence="4 5" key="1">
    <citation type="submission" date="2019-04" db="EMBL/GenBank/DDBJ databases">
        <authorList>
            <person name="Li Y."/>
            <person name="Wang J."/>
        </authorList>
    </citation>
    <scope>NUCLEOTIDE SEQUENCE [LARGE SCALE GENOMIC DNA]</scope>
    <source>
        <strain evidence="4 5">DSM 14668</strain>
    </source>
</reference>
<dbReference type="Pfam" id="PF00069">
    <property type="entry name" value="Pkinase"/>
    <property type="match status" value="1"/>
</dbReference>
<dbReference type="OrthoDB" id="5481242at2"/>
<dbReference type="GO" id="GO:0004672">
    <property type="term" value="F:protein kinase activity"/>
    <property type="evidence" value="ECO:0007669"/>
    <property type="project" value="InterPro"/>
</dbReference>
<dbReference type="GO" id="GO:0005737">
    <property type="term" value="C:cytoplasm"/>
    <property type="evidence" value="ECO:0007669"/>
    <property type="project" value="TreeGrafter"/>
</dbReference>
<dbReference type="Gene3D" id="1.10.510.10">
    <property type="entry name" value="Transferase(Phosphotransferase) domain 1"/>
    <property type="match status" value="1"/>
</dbReference>
<dbReference type="InterPro" id="IPR011990">
    <property type="entry name" value="TPR-like_helical_dom_sf"/>
</dbReference>
<dbReference type="SMART" id="SM00220">
    <property type="entry name" value="S_TKc"/>
    <property type="match status" value="1"/>
</dbReference>
<dbReference type="PANTHER" id="PTHR16305:SF28">
    <property type="entry name" value="GUANYLATE CYCLASE DOMAIN-CONTAINING PROTEIN"/>
    <property type="match status" value="1"/>
</dbReference>
<dbReference type="RefSeq" id="WP_136933534.1">
    <property type="nucleotide sequence ID" value="NZ_SSMQ01000050.1"/>
</dbReference>
<dbReference type="GO" id="GO:0004016">
    <property type="term" value="F:adenylate cyclase activity"/>
    <property type="evidence" value="ECO:0007669"/>
    <property type="project" value="TreeGrafter"/>
</dbReference>
<protein>
    <submittedName>
        <fullName evidence="4">Serine/threonine-protein kinase PknK</fullName>
    </submittedName>
</protein>